<proteinExistence type="inferred from homology"/>
<dbReference type="SUPFAM" id="SSF117916">
    <property type="entry name" value="Fe-S cluster assembly (FSCA) domain-like"/>
    <property type="match status" value="1"/>
</dbReference>
<evidence type="ECO:0000313" key="11">
    <source>
        <dbReference type="EMBL" id="AHL73914.1"/>
    </source>
</evidence>
<dbReference type="InterPro" id="IPR019591">
    <property type="entry name" value="Mrp/NBP35_ATP-bd"/>
</dbReference>
<feature type="domain" description="MIP18 family-like" evidence="10">
    <location>
        <begin position="15"/>
        <end position="81"/>
    </location>
</feature>
<dbReference type="PANTHER" id="PTHR42961">
    <property type="entry name" value="IRON-SULFUR PROTEIN NUBPL"/>
    <property type="match status" value="1"/>
</dbReference>
<dbReference type="InterPro" id="IPR044304">
    <property type="entry name" value="NUBPL-like"/>
</dbReference>
<keyword evidence="6 9" id="KW-0408">Iron</keyword>
<keyword evidence="7 9" id="KW-0411">Iron-sulfur</keyword>
<evidence type="ECO:0000256" key="4">
    <source>
        <dbReference type="ARBA" id="ARBA00022741"/>
    </source>
</evidence>
<keyword evidence="9" id="KW-0378">Hydrolase</keyword>
<dbReference type="Gene3D" id="3.40.50.300">
    <property type="entry name" value="P-loop containing nucleotide triphosphate hydrolases"/>
    <property type="match status" value="1"/>
</dbReference>
<dbReference type="GO" id="GO:0051539">
    <property type="term" value="F:4 iron, 4 sulfur cluster binding"/>
    <property type="evidence" value="ECO:0007669"/>
    <property type="project" value="TreeGrafter"/>
</dbReference>
<dbReference type="KEGG" id="pstt:CH92_01910"/>
<dbReference type="PANTHER" id="PTHR42961:SF2">
    <property type="entry name" value="IRON-SULFUR PROTEIN NUBPL"/>
    <property type="match status" value="1"/>
</dbReference>
<name>W8QUF9_STUST</name>
<comment type="similarity">
    <text evidence="2">In the C-terminal section; belongs to the Mrp/NBP35 ATP-binding proteins family.</text>
</comment>
<gene>
    <name evidence="11" type="ORF">CH92_01910</name>
</gene>
<accession>W8QUF9</accession>
<dbReference type="Pfam" id="PF01883">
    <property type="entry name" value="FeS_assembly_P"/>
    <property type="match status" value="1"/>
</dbReference>
<dbReference type="GO" id="GO:0005829">
    <property type="term" value="C:cytosol"/>
    <property type="evidence" value="ECO:0007669"/>
    <property type="project" value="TreeGrafter"/>
</dbReference>
<comment type="subunit">
    <text evidence="9">Homodimer.</text>
</comment>
<evidence type="ECO:0000256" key="5">
    <source>
        <dbReference type="ARBA" id="ARBA00022840"/>
    </source>
</evidence>
<comment type="function">
    <text evidence="9">Binds and transfers iron-sulfur (Fe-S) clusters to target apoproteins. Can hydrolyze ATP.</text>
</comment>
<feature type="binding site" evidence="9">
    <location>
        <begin position="113"/>
        <end position="120"/>
    </location>
    <ligand>
        <name>ATP</name>
        <dbReference type="ChEBI" id="CHEBI:30616"/>
    </ligand>
</feature>
<dbReference type="InterPro" id="IPR034904">
    <property type="entry name" value="FSCA_dom_sf"/>
</dbReference>
<dbReference type="NCBIfam" id="NF008669">
    <property type="entry name" value="PRK11670.1"/>
    <property type="match status" value="1"/>
</dbReference>
<dbReference type="GO" id="GO:0016887">
    <property type="term" value="F:ATP hydrolysis activity"/>
    <property type="evidence" value="ECO:0007669"/>
    <property type="project" value="UniProtKB-UniRule"/>
</dbReference>
<evidence type="ECO:0000256" key="1">
    <source>
        <dbReference type="ARBA" id="ARBA00007352"/>
    </source>
</evidence>
<dbReference type="HAMAP" id="MF_02040">
    <property type="entry name" value="Mrp_NBP35"/>
    <property type="match status" value="1"/>
</dbReference>
<keyword evidence="4 9" id="KW-0547">Nucleotide-binding</keyword>
<dbReference type="InterPro" id="IPR000808">
    <property type="entry name" value="Mrp-like_CS"/>
</dbReference>
<evidence type="ECO:0000256" key="3">
    <source>
        <dbReference type="ARBA" id="ARBA00022723"/>
    </source>
</evidence>
<evidence type="ECO:0000313" key="12">
    <source>
        <dbReference type="Proteomes" id="UP000019522"/>
    </source>
</evidence>
<dbReference type="SUPFAM" id="SSF52540">
    <property type="entry name" value="P-loop containing nucleoside triphosphate hydrolases"/>
    <property type="match status" value="1"/>
</dbReference>
<dbReference type="OrthoDB" id="9809679at2"/>
<evidence type="ECO:0000256" key="9">
    <source>
        <dbReference type="HAMAP-Rule" id="MF_02040"/>
    </source>
</evidence>
<dbReference type="RefSeq" id="WP_025240103.1">
    <property type="nucleotide sequence ID" value="NZ_CP007441.1"/>
</dbReference>
<protein>
    <recommendedName>
        <fullName evidence="9">Iron-sulfur cluster carrier protein</fullName>
    </recommendedName>
</protein>
<dbReference type="FunFam" id="3.40.50.300:FF:000418">
    <property type="entry name" value="Iron-sulfur cluster carrier protein"/>
    <property type="match status" value="1"/>
</dbReference>
<evidence type="ECO:0000256" key="2">
    <source>
        <dbReference type="ARBA" id="ARBA00008205"/>
    </source>
</evidence>
<organism evidence="11 12">
    <name type="scientific">Stutzerimonas stutzeri</name>
    <name type="common">Pseudomonas stutzeri</name>
    <dbReference type="NCBI Taxonomy" id="316"/>
    <lineage>
        <taxon>Bacteria</taxon>
        <taxon>Pseudomonadati</taxon>
        <taxon>Pseudomonadota</taxon>
        <taxon>Gammaproteobacteria</taxon>
        <taxon>Pseudomonadales</taxon>
        <taxon>Pseudomonadaceae</taxon>
        <taxon>Stutzerimonas</taxon>
    </lineage>
</organism>
<evidence type="ECO:0000256" key="8">
    <source>
        <dbReference type="ARBA" id="ARBA00024036"/>
    </source>
</evidence>
<dbReference type="GO" id="GO:0140663">
    <property type="term" value="F:ATP-dependent FeS chaperone activity"/>
    <property type="evidence" value="ECO:0007669"/>
    <property type="project" value="InterPro"/>
</dbReference>
<dbReference type="AlphaFoldDB" id="W8QUF9"/>
<dbReference type="Pfam" id="PF10609">
    <property type="entry name" value="ParA"/>
    <property type="match status" value="1"/>
</dbReference>
<keyword evidence="5 9" id="KW-0067">ATP-binding</keyword>
<comment type="similarity">
    <text evidence="8 9">Belongs to the Mrp/NBP35 ATP-binding proteins family.</text>
</comment>
<dbReference type="PROSITE" id="PS01215">
    <property type="entry name" value="MRP"/>
    <property type="match status" value="1"/>
</dbReference>
<evidence type="ECO:0000256" key="6">
    <source>
        <dbReference type="ARBA" id="ARBA00023004"/>
    </source>
</evidence>
<sequence length="366" mass="39245">MTLHHFAQPAGGLRQQAEHSLSQWIEPCLGCDLLSAGAVRELRADGSQLYVELALGFPADGYRDALSRALKALLLAHTDATEVAIQIDWSIDPASITRKTLPGVKHMIAVASGKGGVGKSTTAVNLALALAADGARVGMLDADLYGPSQPRLLCLTGMPDSRDGKLEPMLGHGLQCMSIGFLVDEEAPVIWRGPMITQALTRLLQETHWQDLDYLIVDLPPGTGDIHLTLAQRMPVSAALIVTTPQDLALLDARKGLRMFEKVNVPVLGIIENMSLHVCSQCGHEEHIFGSGGARRMADQYGSELLGELPLDMRIRVGADDGQPIIVSDPSGSLAQAYLNIARKAAARLSLRSRKTQAPLPEVIEA</sequence>
<dbReference type="Gene3D" id="3.30.300.130">
    <property type="entry name" value="Fe-S cluster assembly (FSCA)"/>
    <property type="match status" value="1"/>
</dbReference>
<dbReference type="PATRIC" id="fig|316.77.peg.389"/>
<comment type="similarity">
    <text evidence="1">In the N-terminal section; belongs to the MIP18 family.</text>
</comment>
<evidence type="ECO:0000259" key="10">
    <source>
        <dbReference type="Pfam" id="PF01883"/>
    </source>
</evidence>
<reference evidence="12" key="1">
    <citation type="journal article" date="2014" name="Genome Announc.">
        <title>Complete Genome Sequence of the Highly Transformable Pseudomonas stutzeri Strain 28a24.</title>
        <authorList>
            <person name="Smith B.A."/>
            <person name="Dougherty K.M."/>
            <person name="Baltrus D.A."/>
        </authorList>
    </citation>
    <scope>NUCLEOTIDE SEQUENCE [LARGE SCALE GENOMIC DNA]</scope>
    <source>
        <strain evidence="12">28a24</strain>
    </source>
</reference>
<dbReference type="EMBL" id="CP007441">
    <property type="protein sequence ID" value="AHL73914.1"/>
    <property type="molecule type" value="Genomic_DNA"/>
</dbReference>
<keyword evidence="3 9" id="KW-0479">Metal-binding</keyword>
<dbReference type="InterPro" id="IPR002744">
    <property type="entry name" value="MIP18-like"/>
</dbReference>
<dbReference type="InterPro" id="IPR027417">
    <property type="entry name" value="P-loop_NTPase"/>
</dbReference>
<dbReference type="GO" id="GO:0046872">
    <property type="term" value="F:metal ion binding"/>
    <property type="evidence" value="ECO:0007669"/>
    <property type="project" value="UniProtKB-KW"/>
</dbReference>
<dbReference type="GO" id="GO:0016226">
    <property type="term" value="P:iron-sulfur cluster assembly"/>
    <property type="evidence" value="ECO:0007669"/>
    <property type="project" value="InterPro"/>
</dbReference>
<dbReference type="InterPro" id="IPR033756">
    <property type="entry name" value="YlxH/NBP35"/>
</dbReference>
<reference evidence="11 12" key="2">
    <citation type="submission" date="2014-03" db="EMBL/GenBank/DDBJ databases">
        <authorList>
            <person name="Baltrus D."/>
            <person name="Dougherty K."/>
        </authorList>
    </citation>
    <scope>NUCLEOTIDE SEQUENCE</scope>
    <source>
        <strain evidence="11 12">28a24</strain>
    </source>
</reference>
<evidence type="ECO:0000256" key="7">
    <source>
        <dbReference type="ARBA" id="ARBA00023014"/>
    </source>
</evidence>
<dbReference type="Proteomes" id="UP000019522">
    <property type="component" value="Chromosome"/>
</dbReference>
<dbReference type="GO" id="GO:0005524">
    <property type="term" value="F:ATP binding"/>
    <property type="evidence" value="ECO:0007669"/>
    <property type="project" value="UniProtKB-UniRule"/>
</dbReference>
<dbReference type="CDD" id="cd02037">
    <property type="entry name" value="Mrp_NBP35"/>
    <property type="match status" value="1"/>
</dbReference>